<accession>A0A381U975</accession>
<keyword evidence="1" id="KW-0812">Transmembrane</keyword>
<organism evidence="2">
    <name type="scientific">marine metagenome</name>
    <dbReference type="NCBI Taxonomy" id="408172"/>
    <lineage>
        <taxon>unclassified sequences</taxon>
        <taxon>metagenomes</taxon>
        <taxon>ecological metagenomes</taxon>
    </lineage>
</organism>
<keyword evidence="1" id="KW-1133">Transmembrane helix</keyword>
<gene>
    <name evidence="2" type="ORF">METZ01_LOCUS75987</name>
</gene>
<proteinExistence type="predicted"/>
<keyword evidence="1" id="KW-0472">Membrane</keyword>
<evidence type="ECO:0000313" key="2">
    <source>
        <dbReference type="EMBL" id="SVA23133.1"/>
    </source>
</evidence>
<dbReference type="AlphaFoldDB" id="A0A381U975"/>
<feature type="non-terminal residue" evidence="2">
    <location>
        <position position="1"/>
    </location>
</feature>
<name>A0A381U975_9ZZZZ</name>
<dbReference type="EMBL" id="UINC01005721">
    <property type="protein sequence ID" value="SVA23133.1"/>
    <property type="molecule type" value="Genomic_DNA"/>
</dbReference>
<reference evidence="2" key="1">
    <citation type="submission" date="2018-05" db="EMBL/GenBank/DDBJ databases">
        <authorList>
            <person name="Lanie J.A."/>
            <person name="Ng W.-L."/>
            <person name="Kazmierczak K.M."/>
            <person name="Andrzejewski T.M."/>
            <person name="Davidsen T.M."/>
            <person name="Wayne K.J."/>
            <person name="Tettelin H."/>
            <person name="Glass J.I."/>
            <person name="Rusch D."/>
            <person name="Podicherti R."/>
            <person name="Tsui H.-C.T."/>
            <person name="Winkler M.E."/>
        </authorList>
    </citation>
    <scope>NUCLEOTIDE SEQUENCE</scope>
</reference>
<sequence length="40" mass="4337">VELWRSALDPWGQEVLTGISWDLMWAAVIVGLGFAAAHAV</sequence>
<evidence type="ECO:0000256" key="1">
    <source>
        <dbReference type="SAM" id="Phobius"/>
    </source>
</evidence>
<protein>
    <submittedName>
        <fullName evidence="2">Uncharacterized protein</fullName>
    </submittedName>
</protein>
<feature type="non-terminal residue" evidence="2">
    <location>
        <position position="40"/>
    </location>
</feature>
<feature type="transmembrane region" description="Helical" evidence="1">
    <location>
        <begin position="15"/>
        <end position="37"/>
    </location>
</feature>